<dbReference type="Gene3D" id="3.20.20.80">
    <property type="entry name" value="Glycosidases"/>
    <property type="match status" value="1"/>
</dbReference>
<dbReference type="PROSITE" id="PS51904">
    <property type="entry name" value="GLYCOSYL_HYDROL_F25_2"/>
    <property type="match status" value="1"/>
</dbReference>
<evidence type="ECO:0000256" key="3">
    <source>
        <dbReference type="ARBA" id="ARBA00023295"/>
    </source>
</evidence>
<dbReference type="PANTHER" id="PTHR34135:SF2">
    <property type="entry name" value="LYSOZYME"/>
    <property type="match status" value="1"/>
</dbReference>
<proteinExistence type="inferred from homology"/>
<dbReference type="InterPro" id="IPR017853">
    <property type="entry name" value="GH"/>
</dbReference>
<sequence length="265" mass="30219">MRKILGMMVVLVVVTACGQRPHKPVESGASAVVVPDIVTYPRFGDADPHEWESRAPQSYPVHGIDISRWQGDIDWRTAKDSGVSFAFIKATEGGDVADPKFDEHRRGAQRAGVPWGAYHYYYFCRPAEEQARWFIQHVPKGAPLPHVLDLEWTPRSKTCTRRPDPREIWREARVFMNMLEAHYGRRPIIYTTVDFWKDSDIGQLARTEFWLRSVAGNPRKVYPGAYWTFWQYTGTGLIPGISGEVDINVFRGSPEAWAHWMAGSG</sequence>
<dbReference type="RefSeq" id="WP_058311917.1">
    <property type="nucleotide sequence ID" value="NZ_CYTW01000003.1"/>
</dbReference>
<evidence type="ECO:0000256" key="1">
    <source>
        <dbReference type="ARBA" id="ARBA00010646"/>
    </source>
</evidence>
<dbReference type="SUPFAM" id="SSF51445">
    <property type="entry name" value="(Trans)glycosidases"/>
    <property type="match status" value="1"/>
</dbReference>
<dbReference type="GO" id="GO:0003796">
    <property type="term" value="F:lysozyme activity"/>
    <property type="evidence" value="ECO:0007669"/>
    <property type="project" value="UniProtKB-EC"/>
</dbReference>
<dbReference type="AlphaFoldDB" id="A0A0P1ISZ2"/>
<accession>A0A0P1ISZ2</accession>
<dbReference type="InterPro" id="IPR018077">
    <property type="entry name" value="Glyco_hydro_fam25_subgr"/>
</dbReference>
<dbReference type="STRING" id="1715693.PH7735_02729"/>
<dbReference type="PROSITE" id="PS51257">
    <property type="entry name" value="PROKAR_LIPOPROTEIN"/>
    <property type="match status" value="1"/>
</dbReference>
<dbReference type="EC" id="3.2.1.17" evidence="4"/>
<evidence type="ECO:0000313" key="5">
    <source>
        <dbReference type="Proteomes" id="UP000051870"/>
    </source>
</evidence>
<dbReference type="EMBL" id="CYTW01000003">
    <property type="protein sequence ID" value="CUK04010.1"/>
    <property type="molecule type" value="Genomic_DNA"/>
</dbReference>
<name>A0A0P1ISZ2_9RHOB</name>
<dbReference type="GO" id="GO:0009253">
    <property type="term" value="P:peptidoglycan catabolic process"/>
    <property type="evidence" value="ECO:0007669"/>
    <property type="project" value="InterPro"/>
</dbReference>
<dbReference type="GO" id="GO:0016052">
    <property type="term" value="P:carbohydrate catabolic process"/>
    <property type="evidence" value="ECO:0007669"/>
    <property type="project" value="TreeGrafter"/>
</dbReference>
<comment type="similarity">
    <text evidence="1">Belongs to the glycosyl hydrolase 25 family.</text>
</comment>
<gene>
    <name evidence="4" type="primary">acm</name>
    <name evidence="4" type="ORF">PH7735_02729</name>
</gene>
<evidence type="ECO:0000313" key="4">
    <source>
        <dbReference type="EMBL" id="CUK04010.1"/>
    </source>
</evidence>
<reference evidence="5" key="1">
    <citation type="submission" date="2015-09" db="EMBL/GenBank/DDBJ databases">
        <authorList>
            <person name="Rodrigo-Torres Lidia"/>
            <person name="Arahal R.David."/>
        </authorList>
    </citation>
    <scope>NUCLEOTIDE SEQUENCE [LARGE SCALE GENOMIC DNA]</scope>
    <source>
        <strain evidence="5">CECT 7735</strain>
    </source>
</reference>
<protein>
    <submittedName>
        <fullName evidence="4">Lysozyme M1</fullName>
        <ecNumber evidence="4">3.2.1.17</ecNumber>
    </submittedName>
</protein>
<organism evidence="4 5">
    <name type="scientific">Shimia thalassica</name>
    <dbReference type="NCBI Taxonomy" id="1715693"/>
    <lineage>
        <taxon>Bacteria</taxon>
        <taxon>Pseudomonadati</taxon>
        <taxon>Pseudomonadota</taxon>
        <taxon>Alphaproteobacteria</taxon>
        <taxon>Rhodobacterales</taxon>
        <taxon>Roseobacteraceae</taxon>
    </lineage>
</organism>
<dbReference type="CDD" id="cd06413">
    <property type="entry name" value="GH25_muramidase_1"/>
    <property type="match status" value="1"/>
</dbReference>
<dbReference type="InterPro" id="IPR002053">
    <property type="entry name" value="Glyco_hydro_25"/>
</dbReference>
<evidence type="ECO:0000256" key="2">
    <source>
        <dbReference type="ARBA" id="ARBA00022801"/>
    </source>
</evidence>
<dbReference type="GO" id="GO:0016998">
    <property type="term" value="P:cell wall macromolecule catabolic process"/>
    <property type="evidence" value="ECO:0007669"/>
    <property type="project" value="InterPro"/>
</dbReference>
<keyword evidence="2 4" id="KW-0378">Hydrolase</keyword>
<dbReference type="SMART" id="SM00641">
    <property type="entry name" value="Glyco_25"/>
    <property type="match status" value="1"/>
</dbReference>
<keyword evidence="3 4" id="KW-0326">Glycosidase</keyword>
<dbReference type="PANTHER" id="PTHR34135">
    <property type="entry name" value="LYSOZYME"/>
    <property type="match status" value="1"/>
</dbReference>
<keyword evidence="5" id="KW-1185">Reference proteome</keyword>
<dbReference type="Pfam" id="PF01183">
    <property type="entry name" value="Glyco_hydro_25"/>
    <property type="match status" value="1"/>
</dbReference>
<dbReference type="Proteomes" id="UP000051870">
    <property type="component" value="Unassembled WGS sequence"/>
</dbReference>
<dbReference type="GeneID" id="83881738"/>